<organism evidence="2 3">
    <name type="scientific">Tahibacter aquaticus</name>
    <dbReference type="NCBI Taxonomy" id="520092"/>
    <lineage>
        <taxon>Bacteria</taxon>
        <taxon>Pseudomonadati</taxon>
        <taxon>Pseudomonadota</taxon>
        <taxon>Gammaproteobacteria</taxon>
        <taxon>Lysobacterales</taxon>
        <taxon>Rhodanobacteraceae</taxon>
        <taxon>Tahibacter</taxon>
    </lineage>
</organism>
<protein>
    <submittedName>
        <fullName evidence="2">PD-(D/E)XK nuclease superfamily protein</fullName>
    </submittedName>
</protein>
<evidence type="ECO:0000256" key="1">
    <source>
        <dbReference type="SAM" id="MobiDB-lite"/>
    </source>
</evidence>
<sequence>MTATLGQDELQTVLGVWLMSADGQPPLRFVQEVIAWQKQWLLANQQQLAAGQVGEDAVSILVYAEHPLLEPGVKIADSAARRRETLFRHALDRSSSAGVIVCNENLATMRRVRTGWSNISEAFGFVADTLLEDQCFVVAVFGQSRILVHLPGQNIVEWCNSPNNLMVNALSPTITAKSIADSLRAFADENLLYPTCPVARQIWLRGKPFKLSLQPESHIQSYMLVHLKATFSCSVAFVDQEPQAPGGRADLRVAREAAHGSVYRTVTTMIELKVLSASKSQHANAEWAIEGVEQANSYRRYDTDAVFAWLVDARKTKQKLPREVAAAAKKLHVALEISPMLEHRPLARSKRQASPRGRRSSSK</sequence>
<dbReference type="Proteomes" id="UP000295293">
    <property type="component" value="Unassembled WGS sequence"/>
</dbReference>
<evidence type="ECO:0000313" key="2">
    <source>
        <dbReference type="EMBL" id="TDR37732.1"/>
    </source>
</evidence>
<gene>
    <name evidence="2" type="ORF">DFR29_12429</name>
</gene>
<dbReference type="AlphaFoldDB" id="A0A4R6YKR8"/>
<feature type="region of interest" description="Disordered" evidence="1">
    <location>
        <begin position="342"/>
        <end position="363"/>
    </location>
</feature>
<comment type="caution">
    <text evidence="2">The sequence shown here is derived from an EMBL/GenBank/DDBJ whole genome shotgun (WGS) entry which is preliminary data.</text>
</comment>
<feature type="compositionally biased region" description="Basic residues" evidence="1">
    <location>
        <begin position="346"/>
        <end position="363"/>
    </location>
</feature>
<keyword evidence="3" id="KW-1185">Reference proteome</keyword>
<name>A0A4R6YKR8_9GAMM</name>
<accession>A0A4R6YKR8</accession>
<proteinExistence type="predicted"/>
<dbReference type="EMBL" id="SNZH01000024">
    <property type="protein sequence ID" value="TDR37732.1"/>
    <property type="molecule type" value="Genomic_DNA"/>
</dbReference>
<reference evidence="2 3" key="1">
    <citation type="submission" date="2019-03" db="EMBL/GenBank/DDBJ databases">
        <title>Genomic Encyclopedia of Type Strains, Phase IV (KMG-IV): sequencing the most valuable type-strain genomes for metagenomic binning, comparative biology and taxonomic classification.</title>
        <authorList>
            <person name="Goeker M."/>
        </authorList>
    </citation>
    <scope>NUCLEOTIDE SEQUENCE [LARGE SCALE GENOMIC DNA]</scope>
    <source>
        <strain evidence="2 3">DSM 21667</strain>
    </source>
</reference>
<evidence type="ECO:0000313" key="3">
    <source>
        <dbReference type="Proteomes" id="UP000295293"/>
    </source>
</evidence>